<feature type="repeat" description="ANK" evidence="3">
    <location>
        <begin position="682"/>
        <end position="714"/>
    </location>
</feature>
<organism evidence="6 7">
    <name type="scientific">Acidovorax kalamii</name>
    <dbReference type="NCBI Taxonomy" id="2004485"/>
    <lineage>
        <taxon>Bacteria</taxon>
        <taxon>Pseudomonadati</taxon>
        <taxon>Pseudomonadota</taxon>
        <taxon>Betaproteobacteria</taxon>
        <taxon>Burkholderiales</taxon>
        <taxon>Comamonadaceae</taxon>
        <taxon>Acidovorax</taxon>
    </lineage>
</organism>
<comment type="caution">
    <text evidence="6">The sequence shown here is derived from an EMBL/GenBank/DDBJ whole genome shotgun (WGS) entry which is preliminary data.</text>
</comment>
<dbReference type="Proteomes" id="UP000215441">
    <property type="component" value="Unassembled WGS sequence"/>
</dbReference>
<evidence type="ECO:0000313" key="7">
    <source>
        <dbReference type="Proteomes" id="UP000215441"/>
    </source>
</evidence>
<protein>
    <recommendedName>
        <fullName evidence="5">DUF3592 domain-containing protein</fullName>
    </recommendedName>
</protein>
<feature type="transmembrane region" description="Helical" evidence="4">
    <location>
        <begin position="611"/>
        <end position="628"/>
    </location>
</feature>
<name>A0A235EQG5_9BURK</name>
<feature type="transmembrane region" description="Helical" evidence="4">
    <location>
        <begin position="208"/>
        <end position="228"/>
    </location>
</feature>
<dbReference type="PROSITE" id="PS50088">
    <property type="entry name" value="ANK_REPEAT"/>
    <property type="match status" value="3"/>
</dbReference>
<evidence type="ECO:0000259" key="5">
    <source>
        <dbReference type="Pfam" id="PF12158"/>
    </source>
</evidence>
<keyword evidence="4" id="KW-1133">Transmembrane helix</keyword>
<evidence type="ECO:0000313" key="6">
    <source>
        <dbReference type="EMBL" id="OYD51262.1"/>
    </source>
</evidence>
<dbReference type="Pfam" id="PF12796">
    <property type="entry name" value="Ank_2"/>
    <property type="match status" value="2"/>
</dbReference>
<evidence type="ECO:0000256" key="3">
    <source>
        <dbReference type="PROSITE-ProRule" id="PRU00023"/>
    </source>
</evidence>
<feature type="transmembrane region" description="Helical" evidence="4">
    <location>
        <begin position="234"/>
        <end position="255"/>
    </location>
</feature>
<dbReference type="Gene3D" id="1.25.40.20">
    <property type="entry name" value="Ankyrin repeat-containing domain"/>
    <property type="match status" value="1"/>
</dbReference>
<accession>A0A235EQG5</accession>
<dbReference type="PANTHER" id="PTHR24171">
    <property type="entry name" value="ANKYRIN REPEAT DOMAIN-CONTAINING PROTEIN 39-RELATED"/>
    <property type="match status" value="1"/>
</dbReference>
<evidence type="ECO:0000256" key="4">
    <source>
        <dbReference type="SAM" id="Phobius"/>
    </source>
</evidence>
<dbReference type="RefSeq" id="WP_094287193.1">
    <property type="nucleotide sequence ID" value="NZ_NOIG01000004.1"/>
</dbReference>
<keyword evidence="4" id="KW-0472">Membrane</keyword>
<dbReference type="EMBL" id="NOIG01000004">
    <property type="protein sequence ID" value="OYD51262.1"/>
    <property type="molecule type" value="Genomic_DNA"/>
</dbReference>
<dbReference type="Pfam" id="PF12158">
    <property type="entry name" value="DUF3592"/>
    <property type="match status" value="1"/>
</dbReference>
<gene>
    <name evidence="6" type="ORF">CBY09_05400</name>
</gene>
<proteinExistence type="predicted"/>
<dbReference type="InterPro" id="IPR021994">
    <property type="entry name" value="DUF3592"/>
</dbReference>
<feature type="transmembrane region" description="Helical" evidence="4">
    <location>
        <begin position="151"/>
        <end position="171"/>
    </location>
</feature>
<feature type="transmembrane region" description="Helical" evidence="4">
    <location>
        <begin position="479"/>
        <end position="498"/>
    </location>
</feature>
<dbReference type="InterPro" id="IPR002110">
    <property type="entry name" value="Ankyrin_rpt"/>
</dbReference>
<keyword evidence="1" id="KW-0677">Repeat</keyword>
<dbReference type="SMART" id="SM00248">
    <property type="entry name" value="ANK"/>
    <property type="match status" value="4"/>
</dbReference>
<feature type="transmembrane region" description="Helical" evidence="4">
    <location>
        <begin position="449"/>
        <end position="467"/>
    </location>
</feature>
<dbReference type="PROSITE" id="PS50297">
    <property type="entry name" value="ANK_REP_REGION"/>
    <property type="match status" value="2"/>
</dbReference>
<reference evidence="6 7" key="1">
    <citation type="submission" date="2017-07" db="EMBL/GenBank/DDBJ databases">
        <title>Acidovorax KNDSW TSA 6 genome sequence and assembly.</title>
        <authorList>
            <person name="Mayilraj S."/>
        </authorList>
    </citation>
    <scope>NUCLEOTIDE SEQUENCE [LARGE SCALE GENOMIC DNA]</scope>
    <source>
        <strain evidence="6 7">KNDSW-TSA6</strain>
    </source>
</reference>
<evidence type="ECO:0000256" key="2">
    <source>
        <dbReference type="ARBA" id="ARBA00023043"/>
    </source>
</evidence>
<keyword evidence="7" id="KW-1185">Reference proteome</keyword>
<evidence type="ECO:0000256" key="1">
    <source>
        <dbReference type="ARBA" id="ARBA00022737"/>
    </source>
</evidence>
<dbReference type="AlphaFoldDB" id="A0A235EQG5"/>
<feature type="repeat" description="ANK" evidence="3">
    <location>
        <begin position="788"/>
        <end position="820"/>
    </location>
</feature>
<feature type="repeat" description="ANK" evidence="3">
    <location>
        <begin position="720"/>
        <end position="752"/>
    </location>
</feature>
<keyword evidence="2 3" id="KW-0040">ANK repeat</keyword>
<feature type="domain" description="DUF3592" evidence="5">
    <location>
        <begin position="50"/>
        <end position="140"/>
    </location>
</feature>
<dbReference type="InterPro" id="IPR036770">
    <property type="entry name" value="Ankyrin_rpt-contain_sf"/>
</dbReference>
<dbReference type="OrthoDB" id="9181666at2"/>
<keyword evidence="4" id="KW-0812">Transmembrane</keyword>
<sequence length="849" mass="91600">MASMVGRAGALLFSAVFAIGFGLGGYWAGLRPLAQTLQAAWQARSWVAMPAQVLQADLRQRRGSEGGITYELQARYLYEFGGARYEGTQVGLDAQGGADNLGDWQQQWHQRLQEAQSHNQAITVWVDPARPSRALIDPHIRWPLLMVRLPFAFVFTGVGLAAAWVFVWVLLGCGGAAVAQQPQEGGAAQGPSLDTGARSSLQGTAARAWFFALFWCGIAFPMAGALWSDRGASGWAKAFMGVFVGVGLMLLCLAAGQTRKVWRYRGSAFTALPHRPQAGRAVAVTLRLPGRAAGQDGAQALRLRLAQYRVDESSSGSPERLVEVVAASTSLQPTPDGGLHLSARFELPEDAPTHGAQRSGERVDWRVELQRPGGTLELSYDLQVQADASALVASTPDRFDRRVAWEQAVPVALPDNTRVESDHSTALWPQGVRVHETTGAWQLHFSQTGWRWAAGVALVLLGLEWVLQGRVGMQGLVLPRSPGGLGVMVVLVAFALHAGTRRWTLCVHDDGVRVQRRSWWWSSVQSVPGEASQALVHKLLYSTGSGSSEQRYHAVYARHARGGLARLTPGLRGANAADTVGRAIAQAWQDRRGRFAPGAQRHTTSDHARPAWGWLLVAALMAAALWAPQGALELGGPRMGAAPARVWAPADAQLLDAQNAGDAAALERALRAGANPNLLADNGSSVLMLASHRGQMAHVELLLQAGATPDLRQTQKDSERGDTALLRAFYGGHLAVAQRLVQAGASLQVRNRWDWGPVHMAAQSGCVPCLQWLAEQGQPLDEPAPASRGETPAMLAAVKGRVAVLQWMQARGVDLAWRDRQGRNAQDWAQRSGQADAERWLAEHLGPQR</sequence>
<dbReference type="SUPFAM" id="SSF48403">
    <property type="entry name" value="Ankyrin repeat"/>
    <property type="match status" value="1"/>
</dbReference>